<keyword evidence="9 10" id="KW-0472">Membrane</keyword>
<accession>A0A5C5W0A4</accession>
<evidence type="ECO:0000313" key="12">
    <source>
        <dbReference type="Proteomes" id="UP000318995"/>
    </source>
</evidence>
<name>A0A5C5W0A4_9BACT</name>
<evidence type="ECO:0000313" key="11">
    <source>
        <dbReference type="EMBL" id="TWT43192.1"/>
    </source>
</evidence>
<organism evidence="11 12">
    <name type="scientific">Botrimarina hoheduenensis</name>
    <dbReference type="NCBI Taxonomy" id="2528000"/>
    <lineage>
        <taxon>Bacteria</taxon>
        <taxon>Pseudomonadati</taxon>
        <taxon>Planctomycetota</taxon>
        <taxon>Planctomycetia</taxon>
        <taxon>Pirellulales</taxon>
        <taxon>Lacipirellulaceae</taxon>
        <taxon>Botrimarina</taxon>
    </lineage>
</organism>
<keyword evidence="5 10" id="KW-0145">Chemotaxis</keyword>
<dbReference type="Proteomes" id="UP000318995">
    <property type="component" value="Unassembled WGS sequence"/>
</dbReference>
<sequence>MSETTPPDTKPRGPGMMGLIKAAVIVAVLVVVEIVAAAMLIPSAEDTETLARDLARASKGEDLAANSDKDAATLAEGEATSEVELGSFNITRFDPENDTTLNIDFTVFGVVLAAEQVEFQEAFAAHTSRIQEQIVMTMHGAQTSDLSTAGLGLIKRQIVEKTNRAVGKPLLREVVFTKINFVQR</sequence>
<dbReference type="RefSeq" id="WP_146574113.1">
    <property type="nucleotide sequence ID" value="NZ_SJPH01000004.1"/>
</dbReference>
<keyword evidence="11" id="KW-0966">Cell projection</keyword>
<evidence type="ECO:0000256" key="6">
    <source>
        <dbReference type="ARBA" id="ARBA00022692"/>
    </source>
</evidence>
<evidence type="ECO:0000256" key="3">
    <source>
        <dbReference type="ARBA" id="ARBA00008281"/>
    </source>
</evidence>
<evidence type="ECO:0000256" key="5">
    <source>
        <dbReference type="ARBA" id="ARBA00022500"/>
    </source>
</evidence>
<dbReference type="GO" id="GO:0071973">
    <property type="term" value="P:bacterial-type flagellum-dependent cell motility"/>
    <property type="evidence" value="ECO:0007669"/>
    <property type="project" value="InterPro"/>
</dbReference>
<dbReference type="GO" id="GO:0006935">
    <property type="term" value="P:chemotaxis"/>
    <property type="evidence" value="ECO:0007669"/>
    <property type="project" value="UniProtKB-KW"/>
</dbReference>
<evidence type="ECO:0000256" key="9">
    <source>
        <dbReference type="ARBA" id="ARBA00023136"/>
    </source>
</evidence>
<dbReference type="GO" id="GO:0005886">
    <property type="term" value="C:plasma membrane"/>
    <property type="evidence" value="ECO:0007669"/>
    <property type="project" value="UniProtKB-SubCell"/>
</dbReference>
<dbReference type="OrthoDB" id="279097at2"/>
<keyword evidence="8 10" id="KW-1133">Transmembrane helix</keyword>
<keyword evidence="6 10" id="KW-0812">Transmembrane</keyword>
<dbReference type="AlphaFoldDB" id="A0A5C5W0A4"/>
<comment type="similarity">
    <text evidence="3 10">Belongs to the FliL family.</text>
</comment>
<comment type="subcellular location">
    <subcellularLocation>
        <location evidence="2">Cell membrane</location>
        <topology evidence="2">Single-pass membrane protein</topology>
    </subcellularLocation>
</comment>
<comment type="function">
    <text evidence="1 10">Controls the rotational direction of flagella during chemotaxis.</text>
</comment>
<evidence type="ECO:0000256" key="10">
    <source>
        <dbReference type="RuleBase" id="RU364125"/>
    </source>
</evidence>
<keyword evidence="11" id="KW-0282">Flagellum</keyword>
<dbReference type="InterPro" id="IPR005503">
    <property type="entry name" value="FliL"/>
</dbReference>
<keyword evidence="7 10" id="KW-0283">Flagellar rotation</keyword>
<evidence type="ECO:0000256" key="8">
    <source>
        <dbReference type="ARBA" id="ARBA00022989"/>
    </source>
</evidence>
<feature type="transmembrane region" description="Helical" evidence="10">
    <location>
        <begin position="20"/>
        <end position="41"/>
    </location>
</feature>
<evidence type="ECO:0000256" key="7">
    <source>
        <dbReference type="ARBA" id="ARBA00022779"/>
    </source>
</evidence>
<evidence type="ECO:0000256" key="4">
    <source>
        <dbReference type="ARBA" id="ARBA00022475"/>
    </source>
</evidence>
<proteinExistence type="inferred from homology"/>
<keyword evidence="11" id="KW-0969">Cilium</keyword>
<evidence type="ECO:0000256" key="2">
    <source>
        <dbReference type="ARBA" id="ARBA00004162"/>
    </source>
</evidence>
<dbReference type="GO" id="GO:0009425">
    <property type="term" value="C:bacterial-type flagellum basal body"/>
    <property type="evidence" value="ECO:0007669"/>
    <property type="project" value="InterPro"/>
</dbReference>
<comment type="caution">
    <text evidence="11">The sequence shown here is derived from an EMBL/GenBank/DDBJ whole genome shotgun (WGS) entry which is preliminary data.</text>
</comment>
<gene>
    <name evidence="11" type="ORF">Pla111_21420</name>
</gene>
<reference evidence="11 12" key="1">
    <citation type="submission" date="2019-02" db="EMBL/GenBank/DDBJ databases">
        <title>Deep-cultivation of Planctomycetes and their phenomic and genomic characterization uncovers novel biology.</title>
        <authorList>
            <person name="Wiegand S."/>
            <person name="Jogler M."/>
            <person name="Boedeker C."/>
            <person name="Pinto D."/>
            <person name="Vollmers J."/>
            <person name="Rivas-Marin E."/>
            <person name="Kohn T."/>
            <person name="Peeters S.H."/>
            <person name="Heuer A."/>
            <person name="Rast P."/>
            <person name="Oberbeckmann S."/>
            <person name="Bunk B."/>
            <person name="Jeske O."/>
            <person name="Meyerdierks A."/>
            <person name="Storesund J.E."/>
            <person name="Kallscheuer N."/>
            <person name="Luecker S."/>
            <person name="Lage O.M."/>
            <person name="Pohl T."/>
            <person name="Merkel B.J."/>
            <person name="Hornburger P."/>
            <person name="Mueller R.-W."/>
            <person name="Bruemmer F."/>
            <person name="Labrenz M."/>
            <person name="Spormann A.M."/>
            <person name="Op Den Camp H."/>
            <person name="Overmann J."/>
            <person name="Amann R."/>
            <person name="Jetten M.S.M."/>
            <person name="Mascher T."/>
            <person name="Medema M.H."/>
            <person name="Devos D.P."/>
            <person name="Kaster A.-K."/>
            <person name="Ovreas L."/>
            <person name="Rohde M."/>
            <person name="Galperin M.Y."/>
            <person name="Jogler C."/>
        </authorList>
    </citation>
    <scope>NUCLEOTIDE SEQUENCE [LARGE SCALE GENOMIC DNA]</scope>
    <source>
        <strain evidence="11 12">Pla111</strain>
    </source>
</reference>
<dbReference type="EMBL" id="SJPH01000004">
    <property type="protein sequence ID" value="TWT43192.1"/>
    <property type="molecule type" value="Genomic_DNA"/>
</dbReference>
<evidence type="ECO:0000256" key="1">
    <source>
        <dbReference type="ARBA" id="ARBA00002254"/>
    </source>
</evidence>
<dbReference type="Pfam" id="PF03748">
    <property type="entry name" value="FliL"/>
    <property type="match status" value="1"/>
</dbReference>
<protein>
    <recommendedName>
        <fullName evidence="10">Flagellar protein FliL</fullName>
    </recommendedName>
</protein>
<keyword evidence="12" id="KW-1185">Reference proteome</keyword>
<keyword evidence="4 10" id="KW-1003">Cell membrane</keyword>